<proteinExistence type="predicted"/>
<evidence type="ECO:0000259" key="1">
    <source>
        <dbReference type="Pfam" id="PF03733"/>
    </source>
</evidence>
<dbReference type="InterPro" id="IPR005185">
    <property type="entry name" value="YccF"/>
</dbReference>
<dbReference type="STRING" id="131112.SAMN04489737_0629"/>
<dbReference type="AlphaFoldDB" id="A0A1H2LDV5"/>
<evidence type="ECO:0000313" key="2">
    <source>
        <dbReference type="EMBL" id="SDU78818.1"/>
    </source>
</evidence>
<keyword evidence="3" id="KW-1185">Reference proteome</keyword>
<name>A0A1H2LDV5_9ACTO</name>
<dbReference type="Pfam" id="PF03733">
    <property type="entry name" value="YccF"/>
    <property type="match status" value="1"/>
</dbReference>
<organism evidence="2 3">
    <name type="scientific">Arcanobacterium phocae</name>
    <dbReference type="NCBI Taxonomy" id="131112"/>
    <lineage>
        <taxon>Bacteria</taxon>
        <taxon>Bacillati</taxon>
        <taxon>Actinomycetota</taxon>
        <taxon>Actinomycetes</taxon>
        <taxon>Actinomycetales</taxon>
        <taxon>Actinomycetaceae</taxon>
        <taxon>Arcanobacterium</taxon>
    </lineage>
</organism>
<accession>A0A1H2LDV5</accession>
<dbReference type="Proteomes" id="UP000214355">
    <property type="component" value="Chromosome I"/>
</dbReference>
<sequence>MVGNTISDAPKHTTYSLRLFKVFRLGQKPYVTAVSQTMWEPPFKLFLWLVFSGTEMFFAYLIAGAIGLIFIVTIPMSLAIFRIAGYLLWPFGRTVMKSQIAG</sequence>
<evidence type="ECO:0000313" key="3">
    <source>
        <dbReference type="Proteomes" id="UP000214355"/>
    </source>
</evidence>
<feature type="domain" description="Inner membrane component" evidence="1">
    <location>
        <begin position="46"/>
        <end position="93"/>
    </location>
</feature>
<dbReference type="EMBL" id="LT629804">
    <property type="protein sequence ID" value="SDU78818.1"/>
    <property type="molecule type" value="Genomic_DNA"/>
</dbReference>
<reference evidence="3" key="1">
    <citation type="submission" date="2016-10" db="EMBL/GenBank/DDBJ databases">
        <authorList>
            <person name="Varghese N."/>
            <person name="Submissions S."/>
        </authorList>
    </citation>
    <scope>NUCLEOTIDE SEQUENCE [LARGE SCALE GENOMIC DNA]</scope>
    <source>
        <strain evidence="3">DSM 10002</strain>
    </source>
</reference>
<protein>
    <submittedName>
        <fullName evidence="2">Inner membrane component domain-containing protein</fullName>
    </submittedName>
</protein>
<gene>
    <name evidence="2" type="ORF">SAMN04489737_0629</name>
</gene>